<name>A0ABX2ZZX8_9GAMM</name>
<reference evidence="2 3" key="1">
    <citation type="submission" date="2016-08" db="EMBL/GenBank/DDBJ databases">
        <title>Draft genome sequence of Candidatus Piscirickettsia litoralis, from seawater.</title>
        <authorList>
            <person name="Wan X."/>
            <person name="Lee A.J."/>
            <person name="Hou S."/>
            <person name="Donachie S.P."/>
        </authorList>
    </citation>
    <scope>NUCLEOTIDE SEQUENCE [LARGE SCALE GENOMIC DNA]</scope>
    <source>
        <strain evidence="2 3">Y2</strain>
    </source>
</reference>
<evidence type="ECO:0000313" key="2">
    <source>
        <dbReference type="EMBL" id="ODN42161.1"/>
    </source>
</evidence>
<keyword evidence="1" id="KW-0812">Transmembrane</keyword>
<protein>
    <recommendedName>
        <fullName evidence="4">MATE family efflux transporter</fullName>
    </recommendedName>
</protein>
<evidence type="ECO:0008006" key="4">
    <source>
        <dbReference type="Google" id="ProtNLM"/>
    </source>
</evidence>
<dbReference type="EMBL" id="MDTU01000001">
    <property type="protein sequence ID" value="ODN42161.1"/>
    <property type="molecule type" value="Genomic_DNA"/>
</dbReference>
<dbReference type="Proteomes" id="UP000094329">
    <property type="component" value="Unassembled WGS sequence"/>
</dbReference>
<comment type="caution">
    <text evidence="2">The sequence shown here is derived from an EMBL/GenBank/DDBJ whole genome shotgun (WGS) entry which is preliminary data.</text>
</comment>
<organism evidence="2 3">
    <name type="scientific">Piscirickettsia litoralis</name>
    <dbReference type="NCBI Taxonomy" id="1891921"/>
    <lineage>
        <taxon>Bacteria</taxon>
        <taxon>Pseudomonadati</taxon>
        <taxon>Pseudomonadota</taxon>
        <taxon>Gammaproteobacteria</taxon>
        <taxon>Thiotrichales</taxon>
        <taxon>Piscirickettsiaceae</taxon>
        <taxon>Piscirickettsia</taxon>
    </lineage>
</organism>
<dbReference type="InterPro" id="IPR002528">
    <property type="entry name" value="MATE_fam"/>
</dbReference>
<keyword evidence="3" id="KW-1185">Reference proteome</keyword>
<keyword evidence="1" id="KW-0472">Membrane</keyword>
<evidence type="ECO:0000256" key="1">
    <source>
        <dbReference type="SAM" id="Phobius"/>
    </source>
</evidence>
<sequence length="118" mass="13018">MLVSFALDGFANATEALTGHYAGKHDYTGLKKIVVLTGRWIFIVAVLFLITYSFAGQWIINTITTLPNIREISGHYLPFIIILPLLAAGGFLFDGVFIGTNQFVAMRNVMFIALSAIY</sequence>
<accession>A0ABX2ZZX8</accession>
<keyword evidence="1" id="KW-1133">Transmembrane helix</keyword>
<feature type="transmembrane region" description="Helical" evidence="1">
    <location>
        <begin position="40"/>
        <end position="60"/>
    </location>
</feature>
<gene>
    <name evidence="2" type="ORF">BGC07_03390</name>
</gene>
<dbReference type="Pfam" id="PF01554">
    <property type="entry name" value="MatE"/>
    <property type="match status" value="1"/>
</dbReference>
<proteinExistence type="predicted"/>
<feature type="transmembrane region" description="Helical" evidence="1">
    <location>
        <begin position="76"/>
        <end position="98"/>
    </location>
</feature>
<evidence type="ECO:0000313" key="3">
    <source>
        <dbReference type="Proteomes" id="UP000094329"/>
    </source>
</evidence>